<dbReference type="PANTHER" id="PTHR28457">
    <property type="entry name" value="COILED-COIL DOMAIN-CONTAINING PROTEIN 189"/>
    <property type="match status" value="1"/>
</dbReference>
<proteinExistence type="predicted"/>
<gene>
    <name evidence="1" type="ORF">GWI33_002532</name>
</gene>
<dbReference type="InterPro" id="IPR032727">
    <property type="entry name" value="CLAMP"/>
</dbReference>
<dbReference type="Pfam" id="PF14769">
    <property type="entry name" value="CLAMP"/>
    <property type="match status" value="1"/>
</dbReference>
<dbReference type="Proteomes" id="UP000625711">
    <property type="component" value="Unassembled WGS sequence"/>
</dbReference>
<reference evidence="1" key="1">
    <citation type="submission" date="2020-08" db="EMBL/GenBank/DDBJ databases">
        <title>Genome sequencing and assembly of the red palm weevil Rhynchophorus ferrugineus.</title>
        <authorList>
            <person name="Dias G.B."/>
            <person name="Bergman C.M."/>
            <person name="Manee M."/>
        </authorList>
    </citation>
    <scope>NUCLEOTIDE SEQUENCE</scope>
    <source>
        <strain evidence="1">AA-2017</strain>
        <tissue evidence="1">Whole larva</tissue>
    </source>
</reference>
<name>A0A834MLL3_RHYFE</name>
<dbReference type="OrthoDB" id="425082at2759"/>
<keyword evidence="2" id="KW-1185">Reference proteome</keyword>
<evidence type="ECO:0000313" key="1">
    <source>
        <dbReference type="EMBL" id="KAF7287161.1"/>
    </source>
</evidence>
<dbReference type="PANTHER" id="PTHR28457:SF1">
    <property type="entry name" value="CILIA- AND FLAGELLA-ASSOCIATED PROTEIN 119"/>
    <property type="match status" value="1"/>
</dbReference>
<comment type="caution">
    <text evidence="1">The sequence shown here is derived from an EMBL/GenBank/DDBJ whole genome shotgun (WGS) entry which is preliminary data.</text>
</comment>
<dbReference type="EMBL" id="JAACXV010000016">
    <property type="protein sequence ID" value="KAF7287161.1"/>
    <property type="molecule type" value="Genomic_DNA"/>
</dbReference>
<evidence type="ECO:0000313" key="2">
    <source>
        <dbReference type="Proteomes" id="UP000625711"/>
    </source>
</evidence>
<accession>A0A834MLL3</accession>
<protein>
    <submittedName>
        <fullName evidence="1">Uncharacterized protein</fullName>
    </submittedName>
</protein>
<organism evidence="1 2">
    <name type="scientific">Rhynchophorus ferrugineus</name>
    <name type="common">Red palm weevil</name>
    <name type="synonym">Curculio ferrugineus</name>
    <dbReference type="NCBI Taxonomy" id="354439"/>
    <lineage>
        <taxon>Eukaryota</taxon>
        <taxon>Metazoa</taxon>
        <taxon>Ecdysozoa</taxon>
        <taxon>Arthropoda</taxon>
        <taxon>Hexapoda</taxon>
        <taxon>Insecta</taxon>
        <taxon>Pterygota</taxon>
        <taxon>Neoptera</taxon>
        <taxon>Endopterygota</taxon>
        <taxon>Coleoptera</taxon>
        <taxon>Polyphaga</taxon>
        <taxon>Cucujiformia</taxon>
        <taxon>Curculionidae</taxon>
        <taxon>Dryophthorinae</taxon>
        <taxon>Rhynchophorus</taxon>
    </lineage>
</organism>
<dbReference type="AlphaFoldDB" id="A0A834MLL3"/>
<sequence>MINPNQLYTKKELANHISTFQQFNLPKVNDLLCNENNLSVLPDIEITNKIVAFNIPTIILKEPKLSQWEYLDEKSIQKLLNIKNKADLEEFIALSSEKIKDNNTKYIFIKLISDVIKFCKKYNFNNEKCGCVLSQFYLTHLYFTGNIDVSPLKVYLYFKNIMMCHSLPFPPSSKKIFTIKETTDILGYFYRIYLRNLPLIQYLCKPNYALYLNYDIQPPIILNIKEKEKKPKKNERKKGNK</sequence>